<feature type="domain" description="NfeD integral membrane" evidence="7">
    <location>
        <begin position="3"/>
        <end position="71"/>
    </location>
</feature>
<dbReference type="InterPro" id="IPR012340">
    <property type="entry name" value="NA-bd_OB-fold"/>
</dbReference>
<evidence type="ECO:0000256" key="2">
    <source>
        <dbReference type="ARBA" id="ARBA00022692"/>
    </source>
</evidence>
<dbReference type="PANTHER" id="PTHR33507:SF4">
    <property type="entry name" value="NODULATION COMPETITIVENESS PROTEIN NFED"/>
    <property type="match status" value="1"/>
</dbReference>
<sequence length="148" mass="15917">MNLVGILLVLLGIALFIAEFFTSGYALFGAAGLFALILGLILIFDFTVPVWVTVTLFVLMLVFAFTATVLVFRRVAEAQKQKVATGHEELIGKKATVRAQLNPSGTVFIDGEIWSAQVKEGRAEVGEEVVVTGIDGLNLYVAKIQEGA</sequence>
<keyword evidence="8" id="KW-0378">Hydrolase</keyword>
<feature type="domain" description="NfeD-like C-terminal" evidence="6">
    <location>
        <begin position="88"/>
        <end position="143"/>
    </location>
</feature>
<dbReference type="OrthoDB" id="166351at2"/>
<dbReference type="PANTHER" id="PTHR33507">
    <property type="entry name" value="INNER MEMBRANE PROTEIN YBBJ"/>
    <property type="match status" value="1"/>
</dbReference>
<keyword evidence="9" id="KW-1185">Reference proteome</keyword>
<evidence type="ECO:0000256" key="5">
    <source>
        <dbReference type="SAM" id="Phobius"/>
    </source>
</evidence>
<evidence type="ECO:0000259" key="7">
    <source>
        <dbReference type="Pfam" id="PF24961"/>
    </source>
</evidence>
<dbReference type="InterPro" id="IPR056739">
    <property type="entry name" value="NfeD_membrane"/>
</dbReference>
<evidence type="ECO:0000256" key="4">
    <source>
        <dbReference type="ARBA" id="ARBA00023136"/>
    </source>
</evidence>
<dbReference type="AlphaFoldDB" id="A0A1P8F6I7"/>
<dbReference type="InterPro" id="IPR002810">
    <property type="entry name" value="NfeD-like_C"/>
</dbReference>
<evidence type="ECO:0000256" key="1">
    <source>
        <dbReference type="ARBA" id="ARBA00004141"/>
    </source>
</evidence>
<gene>
    <name evidence="8" type="ORF">Dform_00703</name>
</gene>
<name>A0A1P8F6I7_9CHLR</name>
<feature type="transmembrane region" description="Helical" evidence="5">
    <location>
        <begin position="6"/>
        <end position="22"/>
    </location>
</feature>
<dbReference type="SUPFAM" id="SSF141322">
    <property type="entry name" value="NfeD domain-like"/>
    <property type="match status" value="1"/>
</dbReference>
<dbReference type="RefSeq" id="WP_076003792.1">
    <property type="nucleotide sequence ID" value="NZ_CP018258.1"/>
</dbReference>
<evidence type="ECO:0000256" key="3">
    <source>
        <dbReference type="ARBA" id="ARBA00022989"/>
    </source>
</evidence>
<keyword evidence="3 5" id="KW-1133">Transmembrane helix</keyword>
<keyword evidence="2 5" id="KW-0812">Transmembrane</keyword>
<evidence type="ECO:0000259" key="6">
    <source>
        <dbReference type="Pfam" id="PF01957"/>
    </source>
</evidence>
<dbReference type="STRING" id="1839801.Dform_00703"/>
<comment type="subcellular location">
    <subcellularLocation>
        <location evidence="1">Membrane</location>
        <topology evidence="1">Multi-pass membrane protein</topology>
    </subcellularLocation>
</comment>
<dbReference type="Pfam" id="PF01957">
    <property type="entry name" value="NfeD"/>
    <property type="match status" value="1"/>
</dbReference>
<dbReference type="Pfam" id="PF24961">
    <property type="entry name" value="NfeD_membrane"/>
    <property type="match status" value="1"/>
</dbReference>
<feature type="transmembrane region" description="Helical" evidence="5">
    <location>
        <begin position="27"/>
        <end position="44"/>
    </location>
</feature>
<dbReference type="GO" id="GO:0006508">
    <property type="term" value="P:proteolysis"/>
    <property type="evidence" value="ECO:0007669"/>
    <property type="project" value="UniProtKB-KW"/>
</dbReference>
<dbReference type="KEGG" id="dfo:Dform_00703"/>
<dbReference type="Proteomes" id="UP000185934">
    <property type="component" value="Chromosome"/>
</dbReference>
<evidence type="ECO:0000313" key="9">
    <source>
        <dbReference type="Proteomes" id="UP000185934"/>
    </source>
</evidence>
<dbReference type="InterPro" id="IPR052165">
    <property type="entry name" value="Membrane_assoc_protease"/>
</dbReference>
<protein>
    <submittedName>
        <fullName evidence="8">Membrane-bound serine protease (ClpP class)</fullName>
    </submittedName>
</protein>
<organism evidence="8 9">
    <name type="scientific">Dehalogenimonas formicexedens</name>
    <dbReference type="NCBI Taxonomy" id="1839801"/>
    <lineage>
        <taxon>Bacteria</taxon>
        <taxon>Bacillati</taxon>
        <taxon>Chloroflexota</taxon>
        <taxon>Dehalococcoidia</taxon>
        <taxon>Dehalococcoidales</taxon>
        <taxon>Dehalococcoidaceae</taxon>
        <taxon>Dehalogenimonas</taxon>
    </lineage>
</organism>
<keyword evidence="8" id="KW-0645">Protease</keyword>
<evidence type="ECO:0000313" key="8">
    <source>
        <dbReference type="EMBL" id="APV44058.1"/>
    </source>
</evidence>
<feature type="transmembrane region" description="Helical" evidence="5">
    <location>
        <begin position="50"/>
        <end position="72"/>
    </location>
</feature>
<keyword evidence="4 5" id="KW-0472">Membrane</keyword>
<accession>A0A1P8F6I7</accession>
<reference evidence="9" key="1">
    <citation type="submission" date="2016-11" db="EMBL/GenBank/DDBJ databases">
        <title>Dehalogenimonas formicexedens sp. nov., a chlorinated alkane respiring bacterium isolated from contaminated groundwater.</title>
        <authorList>
            <person name="Key T.A."/>
            <person name="Bowman K.S."/>
            <person name="Lee I."/>
            <person name="Chun J."/>
            <person name="Albuquerque L."/>
            <person name="da Costa M.S."/>
            <person name="Rainey F.A."/>
            <person name="Moe W.M."/>
        </authorList>
    </citation>
    <scope>NUCLEOTIDE SEQUENCE [LARGE SCALE GENOMIC DNA]</scope>
    <source>
        <strain evidence="9">NSZ-14</strain>
    </source>
</reference>
<proteinExistence type="predicted"/>
<dbReference type="GO" id="GO:0016020">
    <property type="term" value="C:membrane"/>
    <property type="evidence" value="ECO:0007669"/>
    <property type="project" value="UniProtKB-SubCell"/>
</dbReference>
<dbReference type="EMBL" id="CP018258">
    <property type="protein sequence ID" value="APV44058.1"/>
    <property type="molecule type" value="Genomic_DNA"/>
</dbReference>
<dbReference type="Gene3D" id="2.40.50.140">
    <property type="entry name" value="Nucleic acid-binding proteins"/>
    <property type="match status" value="1"/>
</dbReference>
<dbReference type="GO" id="GO:0008233">
    <property type="term" value="F:peptidase activity"/>
    <property type="evidence" value="ECO:0007669"/>
    <property type="project" value="UniProtKB-KW"/>
</dbReference>